<organism evidence="3 4">
    <name type="scientific">Symbiochloris irregularis</name>
    <dbReference type="NCBI Taxonomy" id="706552"/>
    <lineage>
        <taxon>Eukaryota</taxon>
        <taxon>Viridiplantae</taxon>
        <taxon>Chlorophyta</taxon>
        <taxon>core chlorophytes</taxon>
        <taxon>Trebouxiophyceae</taxon>
        <taxon>Trebouxiales</taxon>
        <taxon>Trebouxiaceae</taxon>
        <taxon>Symbiochloris</taxon>
    </lineage>
</organism>
<dbReference type="AlphaFoldDB" id="A0AAW1PKA3"/>
<dbReference type="PANTHER" id="PTHR35730">
    <property type="entry name" value="KINETOCHORE PROTEIN SPC24 HOMOLOG-RELATED"/>
    <property type="match status" value="1"/>
</dbReference>
<dbReference type="GO" id="GO:0051983">
    <property type="term" value="P:regulation of chromosome segregation"/>
    <property type="evidence" value="ECO:0007669"/>
    <property type="project" value="InterPro"/>
</dbReference>
<sequence>MATAVDGPLDGSEHTRKMGLTANDGSTELATIIKSMLKSMGKVCKGKEEQEADSVQRMTVQLERLQQNCLPPEPEGAHQERLQKTRHKTQEARDNTARLQQDIRLLEEQQEGLKTKQAGLQEQAGIVEGIVKDTEPRCRYELSLYAHISNLVWEAAGNNQISGTIVDKKARNVQHFSLEEGSLTQFELVNKLWGIVD</sequence>
<keyword evidence="1" id="KW-0995">Kinetochore</keyword>
<comment type="similarity">
    <text evidence="1">Belongs to the SPC24 family.</text>
</comment>
<keyword evidence="1" id="KW-0131">Cell cycle</keyword>
<keyword evidence="4" id="KW-1185">Reference proteome</keyword>
<reference evidence="3 4" key="1">
    <citation type="journal article" date="2024" name="Nat. Commun.">
        <title>Phylogenomics reveals the evolutionary origins of lichenization in chlorophyte algae.</title>
        <authorList>
            <person name="Puginier C."/>
            <person name="Libourel C."/>
            <person name="Otte J."/>
            <person name="Skaloud P."/>
            <person name="Haon M."/>
            <person name="Grisel S."/>
            <person name="Petersen M."/>
            <person name="Berrin J.G."/>
            <person name="Delaux P.M."/>
            <person name="Dal Grande F."/>
            <person name="Keller J."/>
        </authorList>
    </citation>
    <scope>NUCLEOTIDE SEQUENCE [LARGE SCALE GENOMIC DNA]</scope>
    <source>
        <strain evidence="3 4">SAG 2036</strain>
    </source>
</reference>
<keyword evidence="1" id="KW-0158">Chromosome</keyword>
<feature type="compositionally biased region" description="Basic and acidic residues" evidence="2">
    <location>
        <begin position="75"/>
        <end position="94"/>
    </location>
</feature>
<accession>A0AAW1PKA3</accession>
<dbReference type="EMBL" id="JALJOQ010000002">
    <property type="protein sequence ID" value="KAK9813971.1"/>
    <property type="molecule type" value="Genomic_DNA"/>
</dbReference>
<name>A0AAW1PKA3_9CHLO</name>
<dbReference type="GO" id="GO:0051301">
    <property type="term" value="P:cell division"/>
    <property type="evidence" value="ECO:0007669"/>
    <property type="project" value="UniProtKB-UniRule"/>
</dbReference>
<evidence type="ECO:0000256" key="2">
    <source>
        <dbReference type="SAM" id="MobiDB-lite"/>
    </source>
</evidence>
<keyword evidence="1" id="KW-0137">Centromere</keyword>
<keyword evidence="1" id="KW-0132">Cell division</keyword>
<evidence type="ECO:0000313" key="4">
    <source>
        <dbReference type="Proteomes" id="UP001465755"/>
    </source>
</evidence>
<protein>
    <recommendedName>
        <fullName evidence="1">Kinetochore protein Spc24</fullName>
    </recommendedName>
</protein>
<dbReference type="GO" id="GO:0005634">
    <property type="term" value="C:nucleus"/>
    <property type="evidence" value="ECO:0007669"/>
    <property type="project" value="UniProtKB-SubCell"/>
</dbReference>
<comment type="caution">
    <text evidence="3">The sequence shown here is derived from an EMBL/GenBank/DDBJ whole genome shotgun (WGS) entry which is preliminary data.</text>
</comment>
<comment type="function">
    <text evidence="1">Acts as a component of the essential kinetochore-associated NDC80 complex, which is required for chromosome segregation and spindle checkpoint activity.</text>
</comment>
<proteinExistence type="inferred from homology"/>
<gene>
    <name evidence="3" type="ORF">WJX73_007498</name>
</gene>
<evidence type="ECO:0000256" key="1">
    <source>
        <dbReference type="RuleBase" id="RU368011"/>
    </source>
</evidence>
<keyword evidence="1" id="KW-0539">Nucleus</keyword>
<dbReference type="Gene3D" id="3.30.160.570">
    <property type="entry name" value="Ncd80 complex, Spc24 subunit"/>
    <property type="match status" value="1"/>
</dbReference>
<dbReference type="Proteomes" id="UP001465755">
    <property type="component" value="Unassembled WGS sequence"/>
</dbReference>
<dbReference type="InterPro" id="IPR044951">
    <property type="entry name" value="SPC24-like"/>
</dbReference>
<feature type="region of interest" description="Disordered" evidence="2">
    <location>
        <begin position="71"/>
        <end position="94"/>
    </location>
</feature>
<comment type="subunit">
    <text evidence="1">Component of the NDC80 complex.</text>
</comment>
<dbReference type="InterPro" id="IPR013252">
    <property type="entry name" value="Ndc80_Spc24"/>
</dbReference>
<dbReference type="GO" id="GO:0000776">
    <property type="term" value="C:kinetochore"/>
    <property type="evidence" value="ECO:0007669"/>
    <property type="project" value="UniProtKB-KW"/>
</dbReference>
<feature type="region of interest" description="Disordered" evidence="2">
    <location>
        <begin position="1"/>
        <end position="22"/>
    </location>
</feature>
<comment type="subcellular location">
    <subcellularLocation>
        <location evidence="1">Nucleus</location>
    </subcellularLocation>
    <subcellularLocation>
        <location evidence="1">Chromosome</location>
        <location evidence="1">Centromere</location>
        <location evidence="1">Kinetochore</location>
    </subcellularLocation>
</comment>
<dbReference type="PANTHER" id="PTHR35730:SF2">
    <property type="entry name" value="KINETOCHORE PROTEIN SPC24 HOMOLOG-RELATED"/>
    <property type="match status" value="1"/>
</dbReference>
<evidence type="ECO:0000313" key="3">
    <source>
        <dbReference type="EMBL" id="KAK9813971.1"/>
    </source>
</evidence>
<dbReference type="Pfam" id="PF08286">
    <property type="entry name" value="Spc24"/>
    <property type="match status" value="1"/>
</dbReference>
<keyword evidence="1" id="KW-0498">Mitosis</keyword>